<feature type="domain" description="VHS" evidence="10">
    <location>
        <begin position="19"/>
        <end position="149"/>
    </location>
</feature>
<dbReference type="GO" id="GO:0005802">
    <property type="term" value="C:trans-Golgi network"/>
    <property type="evidence" value="ECO:0007669"/>
    <property type="project" value="InterPro"/>
</dbReference>
<evidence type="ECO:0000313" key="14">
    <source>
        <dbReference type="EMBL" id="CAF0985052.1"/>
    </source>
</evidence>
<dbReference type="InterPro" id="IPR002014">
    <property type="entry name" value="VHS_dom"/>
</dbReference>
<evidence type="ECO:0000313" key="16">
    <source>
        <dbReference type="EMBL" id="CAF3755407.1"/>
    </source>
</evidence>
<evidence type="ECO:0000256" key="1">
    <source>
        <dbReference type="ARBA" id="ARBA00004150"/>
    </source>
</evidence>
<organism evidence="13 17">
    <name type="scientific">Didymodactylos carnosus</name>
    <dbReference type="NCBI Taxonomy" id="1234261"/>
    <lineage>
        <taxon>Eukaryota</taxon>
        <taxon>Metazoa</taxon>
        <taxon>Spiralia</taxon>
        <taxon>Gnathifera</taxon>
        <taxon>Rotifera</taxon>
        <taxon>Eurotatoria</taxon>
        <taxon>Bdelloidea</taxon>
        <taxon>Philodinida</taxon>
        <taxon>Philodinidae</taxon>
        <taxon>Didymodactylos</taxon>
    </lineage>
</organism>
<evidence type="ECO:0000256" key="2">
    <source>
        <dbReference type="ARBA" id="ARBA00004220"/>
    </source>
</evidence>
<dbReference type="EMBL" id="CAJOBA010005821">
    <property type="protein sequence ID" value="CAF3755407.1"/>
    <property type="molecule type" value="Genomic_DNA"/>
</dbReference>
<dbReference type="GO" id="GO:0043130">
    <property type="term" value="F:ubiquitin binding"/>
    <property type="evidence" value="ECO:0007669"/>
    <property type="project" value="InterPro"/>
</dbReference>
<dbReference type="CDD" id="cd14234">
    <property type="entry name" value="GAT_GGA_meta"/>
    <property type="match status" value="1"/>
</dbReference>
<evidence type="ECO:0000256" key="4">
    <source>
        <dbReference type="ARBA" id="ARBA00022448"/>
    </source>
</evidence>
<feature type="domain" description="GAE" evidence="11">
    <location>
        <begin position="576"/>
        <end position="696"/>
    </location>
</feature>
<dbReference type="Gene3D" id="1.20.58.160">
    <property type="match status" value="1"/>
</dbReference>
<dbReference type="Pfam" id="PF00790">
    <property type="entry name" value="VHS"/>
    <property type="match status" value="1"/>
</dbReference>
<keyword evidence="6" id="KW-0832">Ubl conjugation</keyword>
<keyword evidence="8" id="KW-0333">Golgi apparatus</keyword>
<dbReference type="OrthoDB" id="447025at2759"/>
<dbReference type="InterPro" id="IPR038425">
    <property type="entry name" value="GAT_sf"/>
</dbReference>
<evidence type="ECO:0000259" key="10">
    <source>
        <dbReference type="PROSITE" id="PS50179"/>
    </source>
</evidence>
<protein>
    <recommendedName>
        <fullName evidence="18">ADP-ribosylation factor-binding protein GGA1</fullName>
    </recommendedName>
</protein>
<comment type="similarity">
    <text evidence="3">Belongs to the GGA protein family.</text>
</comment>
<evidence type="ECO:0000256" key="6">
    <source>
        <dbReference type="ARBA" id="ARBA00022843"/>
    </source>
</evidence>
<dbReference type="SUPFAM" id="SSF49348">
    <property type="entry name" value="Clathrin adaptor appendage domain"/>
    <property type="match status" value="1"/>
</dbReference>
<dbReference type="GO" id="GO:0006893">
    <property type="term" value="P:Golgi to plasma membrane transport"/>
    <property type="evidence" value="ECO:0007669"/>
    <property type="project" value="TreeGrafter"/>
</dbReference>
<accession>A0A814AGZ0</accession>
<keyword evidence="4" id="KW-0813">Transport</keyword>
<keyword evidence="9" id="KW-0472">Membrane</keyword>
<dbReference type="PROSITE" id="PS50179">
    <property type="entry name" value="VHS"/>
    <property type="match status" value="1"/>
</dbReference>
<comment type="subcellular location">
    <subcellularLocation>
        <location evidence="2">Early endosome membrane</location>
        <topology evidence="2">Peripheral membrane protein</topology>
    </subcellularLocation>
    <subcellularLocation>
        <location evidence="1">Golgi apparatus</location>
        <location evidence="1">trans-Golgi network membrane</location>
        <topology evidence="1">Peripheral membrane protein</topology>
    </subcellularLocation>
</comment>
<evidence type="ECO:0000313" key="15">
    <source>
        <dbReference type="EMBL" id="CAF3694081.1"/>
    </source>
</evidence>
<dbReference type="InterPro" id="IPR008153">
    <property type="entry name" value="GAE_dom"/>
</dbReference>
<dbReference type="Pfam" id="PF02883">
    <property type="entry name" value="Alpha_adaptinC2"/>
    <property type="match status" value="1"/>
</dbReference>
<dbReference type="Proteomes" id="UP000682733">
    <property type="component" value="Unassembled WGS sequence"/>
</dbReference>
<evidence type="ECO:0000256" key="8">
    <source>
        <dbReference type="ARBA" id="ARBA00023034"/>
    </source>
</evidence>
<dbReference type="Gene3D" id="1.20.5.170">
    <property type="match status" value="1"/>
</dbReference>
<dbReference type="InterPro" id="IPR008942">
    <property type="entry name" value="ENTH_VHS"/>
</dbReference>
<evidence type="ECO:0000256" key="3">
    <source>
        <dbReference type="ARBA" id="ARBA00008099"/>
    </source>
</evidence>
<dbReference type="GO" id="GO:0031901">
    <property type="term" value="C:early endosome membrane"/>
    <property type="evidence" value="ECO:0007669"/>
    <property type="project" value="UniProtKB-SubCell"/>
</dbReference>
<dbReference type="AlphaFoldDB" id="A0A814AGZ0"/>
<gene>
    <name evidence="13" type="ORF">GPM918_LOCUS9270</name>
    <name evidence="14" type="ORF">OVA965_LOCUS13784</name>
    <name evidence="15" type="ORF">SRO942_LOCUS9271</name>
    <name evidence="16" type="ORF">TMI583_LOCUS13787</name>
</gene>
<dbReference type="PANTHER" id="PTHR45905:SF1">
    <property type="entry name" value="GOLGI-LOCALIZED, GAMMA-ADAPTIN EAR CONTAINING, ARF BINDING PROTEIN"/>
    <property type="match status" value="1"/>
</dbReference>
<keyword evidence="7" id="KW-0653">Protein transport</keyword>
<evidence type="ECO:0000256" key="9">
    <source>
        <dbReference type="ARBA" id="ARBA00023136"/>
    </source>
</evidence>
<dbReference type="InterPro" id="IPR013041">
    <property type="entry name" value="Clathrin_app_Ig-like_sf"/>
</dbReference>
<reference evidence="13" key="1">
    <citation type="submission" date="2021-02" db="EMBL/GenBank/DDBJ databases">
        <authorList>
            <person name="Nowell W R."/>
        </authorList>
    </citation>
    <scope>NUCLEOTIDE SEQUENCE</scope>
</reference>
<evidence type="ECO:0000256" key="7">
    <source>
        <dbReference type="ARBA" id="ARBA00022927"/>
    </source>
</evidence>
<feature type="domain" description="GAT" evidence="12">
    <location>
        <begin position="172"/>
        <end position="299"/>
    </location>
</feature>
<dbReference type="Gene3D" id="1.25.40.90">
    <property type="match status" value="1"/>
</dbReference>
<dbReference type="Proteomes" id="UP000663829">
    <property type="component" value="Unassembled WGS sequence"/>
</dbReference>
<dbReference type="GO" id="GO:0006886">
    <property type="term" value="P:intracellular protein transport"/>
    <property type="evidence" value="ECO:0007669"/>
    <property type="project" value="InterPro"/>
</dbReference>
<evidence type="ECO:0000313" key="13">
    <source>
        <dbReference type="EMBL" id="CAF0913471.1"/>
    </source>
</evidence>
<proteinExistence type="inferred from homology"/>
<comment type="caution">
    <text evidence="13">The sequence shown here is derived from an EMBL/GenBank/DDBJ whole genome shotgun (WGS) entry which is preliminary data.</text>
</comment>
<dbReference type="CDD" id="cd03567">
    <property type="entry name" value="VHS_GGA_metazoan"/>
    <property type="match status" value="1"/>
</dbReference>
<dbReference type="GO" id="GO:0031267">
    <property type="term" value="F:small GTPase binding"/>
    <property type="evidence" value="ECO:0007669"/>
    <property type="project" value="InterPro"/>
</dbReference>
<keyword evidence="5" id="KW-0967">Endosome</keyword>
<evidence type="ECO:0000259" key="12">
    <source>
        <dbReference type="PROSITE" id="PS50909"/>
    </source>
</evidence>
<dbReference type="SMART" id="SM00288">
    <property type="entry name" value="VHS"/>
    <property type="match status" value="1"/>
</dbReference>
<dbReference type="EMBL" id="CAJNOK010005814">
    <property type="protein sequence ID" value="CAF0985052.1"/>
    <property type="molecule type" value="Genomic_DNA"/>
</dbReference>
<dbReference type="EMBL" id="CAJNOQ010001705">
    <property type="protein sequence ID" value="CAF0913471.1"/>
    <property type="molecule type" value="Genomic_DNA"/>
</dbReference>
<dbReference type="SUPFAM" id="SSF48464">
    <property type="entry name" value="ENTH/VHS domain"/>
    <property type="match status" value="1"/>
</dbReference>
<dbReference type="InterPro" id="IPR027422">
    <property type="entry name" value="GGA1-3"/>
</dbReference>
<dbReference type="Gene3D" id="2.60.40.1230">
    <property type="match status" value="1"/>
</dbReference>
<dbReference type="InterPro" id="IPR008152">
    <property type="entry name" value="Clathrin_a/b/g-adaptin_app_Ig"/>
</dbReference>
<dbReference type="GO" id="GO:0035091">
    <property type="term" value="F:phosphatidylinositol binding"/>
    <property type="evidence" value="ECO:0007669"/>
    <property type="project" value="InterPro"/>
</dbReference>
<dbReference type="SMART" id="SM00809">
    <property type="entry name" value="Alpha_adaptinC2"/>
    <property type="match status" value="1"/>
</dbReference>
<dbReference type="InterPro" id="IPR004152">
    <property type="entry name" value="GAT_dom"/>
</dbReference>
<dbReference type="SUPFAM" id="SSF89009">
    <property type="entry name" value="GAT-like domain"/>
    <property type="match status" value="1"/>
</dbReference>
<evidence type="ECO:0000313" key="17">
    <source>
        <dbReference type="Proteomes" id="UP000663829"/>
    </source>
</evidence>
<dbReference type="PROSITE" id="PS50180">
    <property type="entry name" value="GAE"/>
    <property type="match status" value="1"/>
</dbReference>
<dbReference type="PANTHER" id="PTHR45905">
    <property type="entry name" value="GOLGI-LOCALIZED, GAMMA-ADAPTIN EAR CONTAINING, ARF BINDING PROTEIN"/>
    <property type="match status" value="1"/>
</dbReference>
<dbReference type="PROSITE" id="PS50909">
    <property type="entry name" value="GAT"/>
    <property type="match status" value="1"/>
</dbReference>
<dbReference type="Proteomes" id="UP000681722">
    <property type="component" value="Unassembled WGS sequence"/>
</dbReference>
<dbReference type="GO" id="GO:0034394">
    <property type="term" value="P:protein localization to cell surface"/>
    <property type="evidence" value="ECO:0007669"/>
    <property type="project" value="TreeGrafter"/>
</dbReference>
<keyword evidence="17" id="KW-1185">Reference proteome</keyword>
<dbReference type="InterPro" id="IPR041198">
    <property type="entry name" value="GGA_N-GAT"/>
</dbReference>
<name>A0A814AGZ0_9BILA</name>
<sequence length="701" mass="78355">MSAVNPVSTESIETVFFKATSPIHKSADPNLTNLFCSKVNADPEGHQTAIRLISHKIQSPQEHEALRTLELLEVCVQSCGRRFHQEIGKFRFLNEMIKLVSPKYLGNHTSNKVKKKVIEILYSWTQALSTEVKITEAYQMLKRQNIVTDDPTYVDKCILTPLSQRQKSIFDDDEKSQTLQRLLKSRKPEDLEQANALIKNLVKKDEEKTEKISNRIIELEKINNNVRVLTEMLVHYNHTSVTDAEKETMKYLYDELEKLRPVLFRLVSESEDANDGLGDILAASDTVSRVLGQYERLVTQGSLLQKDDNALQLDIPFGKQSGQTLNQQSTQKTLIDFHEGSKTDAELMYTSSLISNGTASDEKSHTSSTNNARTELDELFSSNLVLGSTTSQSNFGEFTNGLDITKKPFIDEIVAHHPIRTVTTPKDNQSLQSSQHKHLSLLDDSFSLAPNNADSLQKSQQVVASSHHNEVPSISSTNKTLPSARKKIDDLQDLLNKNLFIQDGSQYRRTTSQSFIPSAQAALASKKTPLNELSVNVKQQSLTSSSTTAGDSSSMNDILPLTNVNVPLETIKPSNHSPVTLLEKTSHGLKCILHFARDSPRTDILVSVLSVTNTSMTNQIKQFIIQAAVPKTMRAKLQTPSGSDLPVYNPILPSTAITQVMLIANPKNDKIRLRYRISYQINDDTHIETGDFDQFPSNDLL</sequence>
<dbReference type="EMBL" id="CAJOBC010001705">
    <property type="protein sequence ID" value="CAF3694081.1"/>
    <property type="molecule type" value="Genomic_DNA"/>
</dbReference>
<evidence type="ECO:0000256" key="5">
    <source>
        <dbReference type="ARBA" id="ARBA00022753"/>
    </source>
</evidence>
<dbReference type="Proteomes" id="UP000677228">
    <property type="component" value="Unassembled WGS sequence"/>
</dbReference>
<evidence type="ECO:0000259" key="11">
    <source>
        <dbReference type="PROSITE" id="PS50180"/>
    </source>
</evidence>
<dbReference type="Pfam" id="PF18308">
    <property type="entry name" value="GGA_N-GAT"/>
    <property type="match status" value="1"/>
</dbReference>
<evidence type="ECO:0008006" key="18">
    <source>
        <dbReference type="Google" id="ProtNLM"/>
    </source>
</evidence>
<dbReference type="Pfam" id="PF03127">
    <property type="entry name" value="GAT"/>
    <property type="match status" value="1"/>
</dbReference>